<keyword evidence="1" id="KW-0808">Transferase</keyword>
<protein>
    <recommendedName>
        <fullName evidence="1">Molybdopterin molybdenumtransferase</fullName>
        <ecNumber evidence="1">2.10.1.1</ecNumber>
    </recommendedName>
</protein>
<comment type="function">
    <text evidence="1">Catalyzes the insertion of molybdate into adenylated molybdopterin with the concomitant release of AMP.</text>
</comment>
<evidence type="ECO:0000313" key="3">
    <source>
        <dbReference type="EMBL" id="KAA0259514.1"/>
    </source>
</evidence>
<keyword evidence="4" id="KW-1185">Reference proteome</keyword>
<dbReference type="GO" id="GO:0046872">
    <property type="term" value="F:metal ion binding"/>
    <property type="evidence" value="ECO:0007669"/>
    <property type="project" value="UniProtKB-UniRule"/>
</dbReference>
<dbReference type="SMART" id="SM00852">
    <property type="entry name" value="MoCF_biosynth"/>
    <property type="match status" value="1"/>
</dbReference>
<accession>A0A5A8F5W0</accession>
<dbReference type="Pfam" id="PF00994">
    <property type="entry name" value="MoCF_biosynth"/>
    <property type="match status" value="1"/>
</dbReference>
<dbReference type="Proteomes" id="UP000322876">
    <property type="component" value="Unassembled WGS sequence"/>
</dbReference>
<comment type="similarity">
    <text evidence="1">Belongs to the MoeA family.</text>
</comment>
<dbReference type="CDD" id="cd03522">
    <property type="entry name" value="MoeA_like"/>
    <property type="match status" value="1"/>
</dbReference>
<evidence type="ECO:0000313" key="4">
    <source>
        <dbReference type="Proteomes" id="UP000322876"/>
    </source>
</evidence>
<comment type="pathway">
    <text evidence="1">Cofactor biosynthesis; molybdopterin biosynthesis.</text>
</comment>
<reference evidence="3 4" key="1">
    <citation type="submission" date="2019-06" db="EMBL/GenBank/DDBJ databases">
        <title>Genomic insights into carbon and energy metabolism of Deferribacter autotrophicus revealed new metabolic traits in the phylum Deferribacteres.</title>
        <authorList>
            <person name="Slobodkin A.I."/>
            <person name="Slobodkina G.B."/>
            <person name="Allioux M."/>
            <person name="Alain K."/>
            <person name="Jebbar M."/>
            <person name="Shadrin V."/>
            <person name="Kublanov I.V."/>
            <person name="Toshchakov S.V."/>
            <person name="Bonch-Osmolovskaya E.A."/>
        </authorList>
    </citation>
    <scope>NUCLEOTIDE SEQUENCE [LARGE SCALE GENOMIC DNA]</scope>
    <source>
        <strain evidence="3 4">SL50</strain>
    </source>
</reference>
<dbReference type="Gene3D" id="3.40.980.10">
    <property type="entry name" value="MoaB/Mog-like domain"/>
    <property type="match status" value="1"/>
</dbReference>
<sequence length="342" mass="38090">MFRKVKVEDAVGFRLAHDITEVNLEKKFKGVAFKRGYLIKKEDIERLKSLGKYYVFVLDEINATDFVHEDDAATELAPYIAGENIFYDEQPSEGKINFYATTHGLLKIDKQRVISINKLKIPSLPTKHSNIPVKKGDTVAAFRIIPLYCEKELVAEVKKILSSPAIKVVPYKLKSAGIIVTGNEIYNGKIKDKFYPLMESKLKEYGLKITDTSILPDDKEIITAEIKIFLKKVDILFITGGTSVDPDDNTKLAIKEAGVNIVQEGNPIQPGNNFTIGYFDDIPVCAVPAAALYYRATALDIFLPRLLAGEQITADEIAEYSVGGLCHFCKVCVFPVCPFGKV</sequence>
<dbReference type="GO" id="GO:0005829">
    <property type="term" value="C:cytosol"/>
    <property type="evidence" value="ECO:0007669"/>
    <property type="project" value="TreeGrafter"/>
</dbReference>
<keyword evidence="1" id="KW-0479">Metal-binding</keyword>
<comment type="cofactor">
    <cofactor evidence="1">
        <name>Mg(2+)</name>
        <dbReference type="ChEBI" id="CHEBI:18420"/>
    </cofactor>
</comment>
<keyword evidence="1" id="KW-0501">Molybdenum cofactor biosynthesis</keyword>
<dbReference type="RefSeq" id="WP_149265334.1">
    <property type="nucleotide sequence ID" value="NZ_VFJB01000001.1"/>
</dbReference>
<comment type="caution">
    <text evidence="3">The sequence shown here is derived from an EMBL/GenBank/DDBJ whole genome shotgun (WGS) entry which is preliminary data.</text>
</comment>
<keyword evidence="1" id="KW-0500">Molybdenum</keyword>
<gene>
    <name evidence="3" type="ORF">FHQ18_01155</name>
</gene>
<keyword evidence="1" id="KW-0460">Magnesium</keyword>
<dbReference type="PANTHER" id="PTHR10192">
    <property type="entry name" value="MOLYBDOPTERIN BIOSYNTHESIS PROTEIN"/>
    <property type="match status" value="1"/>
</dbReference>
<dbReference type="GO" id="GO:0006777">
    <property type="term" value="P:Mo-molybdopterin cofactor biosynthetic process"/>
    <property type="evidence" value="ECO:0007669"/>
    <property type="project" value="UniProtKB-UniRule"/>
</dbReference>
<dbReference type="InterPro" id="IPR001453">
    <property type="entry name" value="MoaB/Mog_dom"/>
</dbReference>
<dbReference type="PANTHER" id="PTHR10192:SF28">
    <property type="entry name" value="MOLYBDOPTERIN MOLYBDENUMTRANSFERASE"/>
    <property type="match status" value="1"/>
</dbReference>
<proteinExistence type="inferred from homology"/>
<comment type="catalytic activity">
    <reaction evidence="1">
        <text>adenylyl-molybdopterin + molybdate = Mo-molybdopterin + AMP + H(+)</text>
        <dbReference type="Rhea" id="RHEA:35047"/>
        <dbReference type="ChEBI" id="CHEBI:15378"/>
        <dbReference type="ChEBI" id="CHEBI:36264"/>
        <dbReference type="ChEBI" id="CHEBI:62727"/>
        <dbReference type="ChEBI" id="CHEBI:71302"/>
        <dbReference type="ChEBI" id="CHEBI:456215"/>
    </reaction>
</comment>
<dbReference type="SUPFAM" id="SSF53218">
    <property type="entry name" value="Molybdenum cofactor biosynthesis proteins"/>
    <property type="match status" value="1"/>
</dbReference>
<dbReference type="OrthoDB" id="9767940at2"/>
<evidence type="ECO:0000256" key="1">
    <source>
        <dbReference type="RuleBase" id="RU365090"/>
    </source>
</evidence>
<dbReference type="AlphaFoldDB" id="A0A5A8F5W0"/>
<dbReference type="GO" id="GO:0061599">
    <property type="term" value="F:molybdopterin molybdotransferase activity"/>
    <property type="evidence" value="ECO:0007669"/>
    <property type="project" value="UniProtKB-UniRule"/>
</dbReference>
<organism evidence="3 4">
    <name type="scientific">Deferribacter autotrophicus</name>
    <dbReference type="NCBI Taxonomy" id="500465"/>
    <lineage>
        <taxon>Bacteria</taxon>
        <taxon>Pseudomonadati</taxon>
        <taxon>Deferribacterota</taxon>
        <taxon>Deferribacteres</taxon>
        <taxon>Deferribacterales</taxon>
        <taxon>Deferribacteraceae</taxon>
        <taxon>Deferribacter</taxon>
    </lineage>
</organism>
<dbReference type="InterPro" id="IPR036425">
    <property type="entry name" value="MoaB/Mog-like_dom_sf"/>
</dbReference>
<dbReference type="EMBL" id="VFJB01000001">
    <property type="protein sequence ID" value="KAA0259514.1"/>
    <property type="molecule type" value="Genomic_DNA"/>
</dbReference>
<dbReference type="UniPathway" id="UPA00344"/>
<name>A0A5A8F5W0_9BACT</name>
<evidence type="ECO:0000259" key="2">
    <source>
        <dbReference type="SMART" id="SM00852"/>
    </source>
</evidence>
<feature type="domain" description="MoaB/Mog" evidence="2">
    <location>
        <begin position="177"/>
        <end position="308"/>
    </location>
</feature>
<dbReference type="EC" id="2.10.1.1" evidence="1"/>
<dbReference type="InterPro" id="IPR038987">
    <property type="entry name" value="MoeA-like"/>
</dbReference>